<dbReference type="InterPro" id="IPR007739">
    <property type="entry name" value="RgpF"/>
</dbReference>
<proteinExistence type="predicted"/>
<sequence length="322" mass="35885">MPHDLIRHVRRETSALVRQELGVQPASAVTRIALYVHYSASGLVSEMVRCQLSLLGQFGFSVVFVSMANHIPEDDWQAVRRLCALVVKRENFGRDFGAWHDLMPEVRRRWPAIEELILMNDSVLGPIHALEPVIDTMRAAGHGLFGLTESRQGGSHLQSYLLLAHGKDAVSDLMRFLEAVHISHSKWLLVQLTEIRLARCMRKRGHRVAAVFGYDRLVQAAVADPTERARLEASNARLNGLTQLPNDQAAALLHKWPLNPTHHMWHLLVSRFGNPFLKTELVLRNPGQLPGVASWPAVVPPDAPCPLSVLHAHLKTVQAAGP</sequence>
<dbReference type="OrthoDB" id="8849801at2"/>
<evidence type="ECO:0000313" key="2">
    <source>
        <dbReference type="Proteomes" id="UP000239724"/>
    </source>
</evidence>
<comment type="caution">
    <text evidence="1">The sequence shown here is derived from an EMBL/GenBank/DDBJ whole genome shotgun (WGS) entry which is preliminary data.</text>
</comment>
<name>A0A2S6MVA0_RHOGL</name>
<evidence type="ECO:0000313" key="1">
    <source>
        <dbReference type="EMBL" id="PPQ26290.1"/>
    </source>
</evidence>
<dbReference type="Proteomes" id="UP000239724">
    <property type="component" value="Unassembled WGS sequence"/>
</dbReference>
<accession>A0A2S6MVA0</accession>
<dbReference type="Pfam" id="PF05045">
    <property type="entry name" value="RgpF"/>
    <property type="match status" value="1"/>
</dbReference>
<dbReference type="EMBL" id="NHRY01000270">
    <property type="protein sequence ID" value="PPQ26290.1"/>
    <property type="molecule type" value="Genomic_DNA"/>
</dbReference>
<organism evidence="1 2">
    <name type="scientific">Rhodopila globiformis</name>
    <name type="common">Rhodopseudomonas globiformis</name>
    <dbReference type="NCBI Taxonomy" id="1071"/>
    <lineage>
        <taxon>Bacteria</taxon>
        <taxon>Pseudomonadati</taxon>
        <taxon>Pseudomonadota</taxon>
        <taxon>Alphaproteobacteria</taxon>
        <taxon>Acetobacterales</taxon>
        <taxon>Acetobacteraceae</taxon>
        <taxon>Rhodopila</taxon>
    </lineage>
</organism>
<dbReference type="AlphaFoldDB" id="A0A2S6MVA0"/>
<reference evidence="1 2" key="1">
    <citation type="journal article" date="2018" name="Arch. Microbiol.">
        <title>New insights into the metabolic potential of the phototrophic purple bacterium Rhodopila globiformis DSM 161(T) from its draft genome sequence and evidence for a vanadium-dependent nitrogenase.</title>
        <authorList>
            <person name="Imhoff J.F."/>
            <person name="Rahn T."/>
            <person name="Kunzel S."/>
            <person name="Neulinger S.C."/>
        </authorList>
    </citation>
    <scope>NUCLEOTIDE SEQUENCE [LARGE SCALE GENOMIC DNA]</scope>
    <source>
        <strain evidence="1 2">DSM 161</strain>
    </source>
</reference>
<protein>
    <recommendedName>
        <fullName evidence="3">Rhamnan synthesis protein F</fullName>
    </recommendedName>
</protein>
<keyword evidence="2" id="KW-1185">Reference proteome</keyword>
<evidence type="ECO:0008006" key="3">
    <source>
        <dbReference type="Google" id="ProtNLM"/>
    </source>
</evidence>
<dbReference type="RefSeq" id="WP_104522724.1">
    <property type="nucleotide sequence ID" value="NZ_NHRY01000270.1"/>
</dbReference>
<gene>
    <name evidence="1" type="ORF">CCS01_30160</name>
</gene>